<reference evidence="2" key="1">
    <citation type="submission" date="2018-06" db="EMBL/GenBank/DDBJ databases">
        <authorList>
            <person name="Zhirakovskaya E."/>
        </authorList>
    </citation>
    <scope>NUCLEOTIDE SEQUENCE</scope>
</reference>
<feature type="transmembrane region" description="Helical" evidence="1">
    <location>
        <begin position="52"/>
        <end position="72"/>
    </location>
</feature>
<accession>A0A3B0W6V8</accession>
<protein>
    <recommendedName>
        <fullName evidence="3">Type IV pilin accessory protein</fullName>
    </recommendedName>
</protein>
<feature type="transmembrane region" description="Helical" evidence="1">
    <location>
        <begin position="12"/>
        <end position="32"/>
    </location>
</feature>
<evidence type="ECO:0000256" key="1">
    <source>
        <dbReference type="SAM" id="Phobius"/>
    </source>
</evidence>
<dbReference type="AlphaFoldDB" id="A0A3B0W6V8"/>
<keyword evidence="1" id="KW-0812">Transmembrane</keyword>
<keyword evidence="1" id="KW-0472">Membrane</keyword>
<gene>
    <name evidence="2" type="ORF">MNBD_GAMMA06-356</name>
</gene>
<proteinExistence type="predicted"/>
<evidence type="ECO:0000313" key="2">
    <source>
        <dbReference type="EMBL" id="VAW51618.1"/>
    </source>
</evidence>
<organism evidence="2">
    <name type="scientific">hydrothermal vent metagenome</name>
    <dbReference type="NCBI Taxonomy" id="652676"/>
    <lineage>
        <taxon>unclassified sequences</taxon>
        <taxon>metagenomes</taxon>
        <taxon>ecological metagenomes</taxon>
    </lineage>
</organism>
<name>A0A3B0W6V8_9ZZZZ</name>
<keyword evidence="1" id="KW-1133">Transmembrane helix</keyword>
<feature type="transmembrane region" description="Helical" evidence="1">
    <location>
        <begin position="79"/>
        <end position="98"/>
    </location>
</feature>
<evidence type="ECO:0008006" key="3">
    <source>
        <dbReference type="Google" id="ProtNLM"/>
    </source>
</evidence>
<dbReference type="EMBL" id="UOFD01000032">
    <property type="protein sequence ID" value="VAW51618.1"/>
    <property type="molecule type" value="Genomic_DNA"/>
</dbReference>
<sequence length="241" mass="27437">MSGDLIKVKLKAAGIHFGISIIIFLGVLYLILVEWYPGVFFEAEGGWNGIKLMAVVDLVLGPSLTLIIFNHLKAKKEIIFDLSLIAIVQISALVWGGLQVYSERPVALVLWEDKFYPVTEDYYKKQNIHLSDLAKYSSDKPLLIYAATNSDVKKLKELQHLNEKKIPPFAQVHLYQSLKDNLDKALRYQLPDEIKINYFSRISGIDKALVQQHAFLGKAKYRNFVVVIDNDANLVYIQNLE</sequence>